<dbReference type="GO" id="GO:0016758">
    <property type="term" value="F:hexosyltransferase activity"/>
    <property type="evidence" value="ECO:0007669"/>
    <property type="project" value="UniProtKB-ARBA"/>
</dbReference>
<dbReference type="PANTHER" id="PTHR22916:SF3">
    <property type="entry name" value="UDP-GLCNAC:BETAGAL BETA-1,3-N-ACETYLGLUCOSAMINYLTRANSFERASE-LIKE PROTEIN 1"/>
    <property type="match status" value="1"/>
</dbReference>
<evidence type="ECO:0000259" key="1">
    <source>
        <dbReference type="Pfam" id="PF00535"/>
    </source>
</evidence>
<dbReference type="CDD" id="cd00761">
    <property type="entry name" value="Glyco_tranf_GTA_type"/>
    <property type="match status" value="3"/>
</dbReference>
<dbReference type="SUPFAM" id="SSF53335">
    <property type="entry name" value="S-adenosyl-L-methionine-dependent methyltransferases"/>
    <property type="match status" value="2"/>
</dbReference>
<accession>A0A9X3N2H6</accession>
<comment type="caution">
    <text evidence="2">The sequence shown here is derived from an EMBL/GenBank/DDBJ whole genome shotgun (WGS) entry which is preliminary data.</text>
</comment>
<dbReference type="EMBL" id="JAPDOD010000053">
    <property type="protein sequence ID" value="MDA0165828.1"/>
    <property type="molecule type" value="Genomic_DNA"/>
</dbReference>
<gene>
    <name evidence="2" type="ORF">OM076_36515</name>
</gene>
<dbReference type="RefSeq" id="WP_270045090.1">
    <property type="nucleotide sequence ID" value="NZ_JAPDOD010000053.1"/>
</dbReference>
<name>A0A9X3N2H6_9ACTN</name>
<evidence type="ECO:0000313" key="3">
    <source>
        <dbReference type="Proteomes" id="UP001149140"/>
    </source>
</evidence>
<dbReference type="SUPFAM" id="SSF53448">
    <property type="entry name" value="Nucleotide-diphospho-sugar transferases"/>
    <property type="match status" value="2"/>
</dbReference>
<keyword evidence="2" id="KW-0328">Glycosyltransferase</keyword>
<proteinExistence type="predicted"/>
<dbReference type="AlphaFoldDB" id="A0A9X3N2H6"/>
<dbReference type="InterPro" id="IPR001173">
    <property type="entry name" value="Glyco_trans_2-like"/>
</dbReference>
<dbReference type="Gene3D" id="3.90.550.10">
    <property type="entry name" value="Spore Coat Polysaccharide Biosynthesis Protein SpsA, Chain A"/>
    <property type="match status" value="2"/>
</dbReference>
<sequence length="1161" mass="129837">MTRETLVSCLMPTSGRRPFVPLAIDCFLRQDHAQRELIVIDDGDDPVADLIPDHPRISYERVSRKLTLGAKRNLACRRAAGEVLVHWDDDDWSAPWRISYQLRDLREHHADIAGLRELYFLRPGEPRAWRYRYPERGERPWVAGGTLCFTREAWLRHPFPELDVGEDTRFVWTARGLRVHAHADHRFYVATVHPGNTSVKRPAGRRWTEVPAAEAEALMGDDVAAYRAAASGRALQARVRPEDEHVTVSVPYFRCRDYVRQCVESLLAQTHRELTVVVTNDGDPEPPWDVLADIDDPRLVRFDLTRNRGRYFADQVVLQATRSPYLMLHDADDWSDPDLIERLVARLREDGGALAVSAAYRHLAPGTPVRVVPGVRSHRIGPRFEHRAHQVGVFRAQAVSGLGGFYAGFTIGYDTFLVNALLMTDRIIDEPAPLYHWRMRPESLTTALDTGLRSSRRMHARRELERMYRFAYHAFRRHEAGHIDRTTLTTTIRDLAQARVATAERAELGQEAARLAPLLGPPAERRPQRTRGAVAAPTADATALLAASGLPWSSWTITPELGADLIARLRDRPPRHVLEIGSGISTAVLAAEARRTGMQVTSLEHDPEYAERTRALLTRFGLQDAVDLRVAPLLARECADGLTHPWYDTALDGPFDFVFADAPPLRHGRGAVLFALEDVLATEWELWLDDAGREHERECIARWAEHIAFTCSVREERRGLAILRGDRRRPTPPRRAAAPAPHLVFWSQLDLRRGTRPRPDGWVEDRARTWLAFTLPSILAQQHEDFEYWLVCDPAGREQTEPLARCARDPRVRLVYADEAPAALRALPERDRYLLTRVDSDDLYAPGVAGRLAQHTDAPEFFQFNHGYACDLRTGEVRLWPARSSPFYAHVYGPELRSRERWSEPDHTLVRPRALELERGQFLVTFHGRNDSSRIAHGRGSVSGIAALATLGAFGLGGRRSLDAFAVTARGDAGWRAAFERAKADLGPLRARLPGAPLSLETAALFAALCELVAARRVLALGAGLGALVAARSGAVTWHAVARDEGDAEAMRATLRATGLRDDGVVTWDAHRRAAEAPYDVVLHDFGDARQRAATVRHALTATDPAGFLLLAGAQERPYAAELDRRLARLCADVHPEAEQLTRDASGRHARLLGRVLGPAA</sequence>
<organism evidence="2 3">
    <name type="scientific">Solirubrobacter ginsenosidimutans</name>
    <dbReference type="NCBI Taxonomy" id="490573"/>
    <lineage>
        <taxon>Bacteria</taxon>
        <taxon>Bacillati</taxon>
        <taxon>Actinomycetota</taxon>
        <taxon>Thermoleophilia</taxon>
        <taxon>Solirubrobacterales</taxon>
        <taxon>Solirubrobacteraceae</taxon>
        <taxon>Solirubrobacter</taxon>
    </lineage>
</organism>
<dbReference type="InterPro" id="IPR029063">
    <property type="entry name" value="SAM-dependent_MTases_sf"/>
</dbReference>
<feature type="domain" description="Glycosyltransferase 2-like" evidence="1">
    <location>
        <begin position="8"/>
        <end position="130"/>
    </location>
</feature>
<protein>
    <submittedName>
        <fullName evidence="2">Glycosyltransferase</fullName>
        <ecNumber evidence="2">2.4.-.-</ecNumber>
    </submittedName>
</protein>
<dbReference type="PANTHER" id="PTHR22916">
    <property type="entry name" value="GLYCOSYLTRANSFERASE"/>
    <property type="match status" value="1"/>
</dbReference>
<keyword evidence="2" id="KW-0808">Transferase</keyword>
<dbReference type="EC" id="2.4.-.-" evidence="2"/>
<dbReference type="InterPro" id="IPR029044">
    <property type="entry name" value="Nucleotide-diphossugar_trans"/>
</dbReference>
<reference evidence="2" key="1">
    <citation type="submission" date="2022-10" db="EMBL/GenBank/DDBJ databases">
        <title>The WGS of Solirubrobacter ginsenosidimutans DSM 21036.</title>
        <authorList>
            <person name="Jiang Z."/>
        </authorList>
    </citation>
    <scope>NUCLEOTIDE SEQUENCE</scope>
    <source>
        <strain evidence="2">DSM 21036</strain>
    </source>
</reference>
<keyword evidence="3" id="KW-1185">Reference proteome</keyword>
<evidence type="ECO:0000313" key="2">
    <source>
        <dbReference type="EMBL" id="MDA0165828.1"/>
    </source>
</evidence>
<dbReference type="Pfam" id="PF13578">
    <property type="entry name" value="Methyltransf_24"/>
    <property type="match status" value="1"/>
</dbReference>
<dbReference type="Gene3D" id="3.40.50.150">
    <property type="entry name" value="Vaccinia Virus protein VP39"/>
    <property type="match status" value="2"/>
</dbReference>
<feature type="domain" description="Glycosyltransferase 2-like" evidence="1">
    <location>
        <begin position="248"/>
        <end position="369"/>
    </location>
</feature>
<dbReference type="Proteomes" id="UP001149140">
    <property type="component" value="Unassembled WGS sequence"/>
</dbReference>
<dbReference type="Pfam" id="PF00535">
    <property type="entry name" value="Glycos_transf_2"/>
    <property type="match status" value="2"/>
</dbReference>